<keyword evidence="2 4" id="KW-1133">Transmembrane helix</keyword>
<dbReference type="Gene3D" id="1.20.1250.20">
    <property type="entry name" value="MFS general substrate transporter like domains"/>
    <property type="match status" value="1"/>
</dbReference>
<evidence type="ECO:0000256" key="2">
    <source>
        <dbReference type="ARBA" id="ARBA00022989"/>
    </source>
</evidence>
<keyword evidence="3 4" id="KW-0472">Membrane</keyword>
<accession>A0A0G4JYA9</accession>
<dbReference type="Proteomes" id="UP000044377">
    <property type="component" value="Unassembled WGS sequence"/>
</dbReference>
<feature type="transmembrane region" description="Helical" evidence="4">
    <location>
        <begin position="394"/>
        <end position="413"/>
    </location>
</feature>
<feature type="domain" description="Major facilitator superfamily (MFS) profile" evidence="5">
    <location>
        <begin position="207"/>
        <end position="418"/>
    </location>
</feature>
<comment type="caution">
    <text evidence="4">Lacks conserved residue(s) required for the propagation of feature annotation.</text>
</comment>
<reference evidence="7" key="1">
    <citation type="submission" date="2015-01" db="EMBL/GenBank/DDBJ databases">
        <authorList>
            <person name="Paterson Steve"/>
        </authorList>
    </citation>
    <scope>NUCLEOTIDE SEQUENCE [LARGE SCALE GENOMIC DNA]</scope>
    <source>
        <strain evidence="7">OBR1</strain>
    </source>
</reference>
<dbReference type="NCBIfam" id="NF003477">
    <property type="entry name" value="PRK05122.1"/>
    <property type="match status" value="1"/>
</dbReference>
<keyword evidence="7" id="KW-1185">Reference proteome</keyword>
<protein>
    <recommendedName>
        <fullName evidence="4">Uncharacterized MFS-type transporter BN1221_03400c</fullName>
    </recommendedName>
</protein>
<dbReference type="CDD" id="cd17489">
    <property type="entry name" value="MFS_YfcJ_like"/>
    <property type="match status" value="1"/>
</dbReference>
<dbReference type="SUPFAM" id="SSF103473">
    <property type="entry name" value="MFS general substrate transporter"/>
    <property type="match status" value="1"/>
</dbReference>
<keyword evidence="1 4" id="KW-0812">Transmembrane</keyword>
<proteinExistence type="inferred from homology"/>
<dbReference type="RefSeq" id="WP_082153050.1">
    <property type="nucleotide sequence ID" value="NZ_CGIG01000001.1"/>
</dbReference>
<dbReference type="InterPro" id="IPR037541">
    <property type="entry name" value="MFS_YfcJ"/>
</dbReference>
<evidence type="ECO:0000259" key="5">
    <source>
        <dbReference type="PROSITE" id="PS50850"/>
    </source>
</evidence>
<dbReference type="NCBIfam" id="NF009048">
    <property type="entry name" value="PRK12382.1"/>
    <property type="match status" value="1"/>
</dbReference>
<keyword evidence="4" id="KW-0997">Cell inner membrane</keyword>
<dbReference type="PROSITE" id="PS50850">
    <property type="entry name" value="MFS"/>
    <property type="match status" value="1"/>
</dbReference>
<dbReference type="InterPro" id="IPR052714">
    <property type="entry name" value="MFS_Exporter"/>
</dbReference>
<dbReference type="AlphaFoldDB" id="A0A0G4JYA9"/>
<feature type="transmembrane region" description="Helical" evidence="4">
    <location>
        <begin position="72"/>
        <end position="91"/>
    </location>
</feature>
<feature type="transmembrane region" description="Helical" evidence="4">
    <location>
        <begin position="179"/>
        <end position="199"/>
    </location>
</feature>
<feature type="transmembrane region" description="Helical" evidence="4">
    <location>
        <begin position="275"/>
        <end position="293"/>
    </location>
</feature>
<name>A0A0G4JYA9_9GAMM</name>
<dbReference type="InterPro" id="IPR011701">
    <property type="entry name" value="MFS"/>
</dbReference>
<dbReference type="EMBL" id="CGIG01000001">
    <property type="protein sequence ID" value="CPR18781.1"/>
    <property type="molecule type" value="Genomic_DNA"/>
</dbReference>
<dbReference type="GO" id="GO:0005886">
    <property type="term" value="C:plasma membrane"/>
    <property type="evidence" value="ECO:0007669"/>
    <property type="project" value="UniProtKB-SubCell"/>
</dbReference>
<dbReference type="PANTHER" id="PTHR23531">
    <property type="entry name" value="QUINOLENE RESISTANCE PROTEIN NORA"/>
    <property type="match status" value="1"/>
</dbReference>
<evidence type="ECO:0000313" key="7">
    <source>
        <dbReference type="Proteomes" id="UP000044377"/>
    </source>
</evidence>
<feature type="transmembrane region" description="Helical" evidence="4">
    <location>
        <begin position="144"/>
        <end position="167"/>
    </location>
</feature>
<evidence type="ECO:0000256" key="4">
    <source>
        <dbReference type="HAMAP-Rule" id="MF_02091"/>
    </source>
</evidence>
<comment type="subcellular location">
    <subcellularLocation>
        <location evidence="4">Cell inner membrane</location>
        <topology evidence="4">Multi-pass membrane protein</topology>
    </subcellularLocation>
</comment>
<feature type="transmembrane region" description="Helical" evidence="4">
    <location>
        <begin position="112"/>
        <end position="138"/>
    </location>
</feature>
<keyword evidence="4" id="KW-1003">Cell membrane</keyword>
<evidence type="ECO:0000256" key="3">
    <source>
        <dbReference type="ARBA" id="ARBA00023136"/>
    </source>
</evidence>
<evidence type="ECO:0000313" key="6">
    <source>
        <dbReference type="EMBL" id="CPR18781.1"/>
    </source>
</evidence>
<organism evidence="6 7">
    <name type="scientific">Brenneria goodwinii</name>
    <dbReference type="NCBI Taxonomy" id="1109412"/>
    <lineage>
        <taxon>Bacteria</taxon>
        <taxon>Pseudomonadati</taxon>
        <taxon>Pseudomonadota</taxon>
        <taxon>Gammaproteobacteria</taxon>
        <taxon>Enterobacterales</taxon>
        <taxon>Pectobacteriaceae</taxon>
        <taxon>Brenneria</taxon>
    </lineage>
</organism>
<dbReference type="HAMAP" id="MF_02091">
    <property type="entry name" value="MFS_YfcJ"/>
    <property type="match status" value="1"/>
</dbReference>
<feature type="transmembrane region" description="Helical" evidence="4">
    <location>
        <begin position="205"/>
        <end position="226"/>
    </location>
</feature>
<gene>
    <name evidence="6" type="ORF">BN1221_03400c</name>
</gene>
<dbReference type="InterPro" id="IPR036259">
    <property type="entry name" value="MFS_trans_sf"/>
</dbReference>
<dbReference type="PANTHER" id="PTHR23531:SF1">
    <property type="entry name" value="QUINOLENE RESISTANCE PROTEIN NORA"/>
    <property type="match status" value="1"/>
</dbReference>
<feature type="transmembrane region" description="Helical" evidence="4">
    <location>
        <begin position="247"/>
        <end position="269"/>
    </location>
</feature>
<comment type="similarity">
    <text evidence="4">Belongs to the major facilitator superfamily. YfcJ family.</text>
</comment>
<sequence length="418" mass="43672">MHQEVPADSRRRTPAGQEPLAGNVPIAVIDDGTLKHTHSRLFRIICSMFLAYMTIGLPLTVIPLYVHQQLGLNNTLVGVAVGIQFLATVLTRGYAGRSADKHGARRTTFQGLLACSLSGLAYIASAIMVDSTVAAFLLLIAGRLLLGLGESQLLTGNLTWGLGLVGAQRSGRVMSWNGMATYGALAAGAPLGLVIFHLWGFAALGLVTLLLPVTAMLLDLTVPPVAPRKGERVPLMKVISLIWRPGLALALQGIGFAVISTFISLHFSVRHWGNAGFALTAFGCAFIAMRLLFGSMPDKYGGANVAKLSLLLECVGLLLLWLAPVSSLALAGAAITGSGCSLIFPSLGVEVIKRVSPQAHGTALGGYSAFQDIAYGATGPLAGMLATFSGYQTLFLVAAFCALAGAAVVHYLVQHQGA</sequence>
<dbReference type="Pfam" id="PF07690">
    <property type="entry name" value="MFS_1"/>
    <property type="match status" value="1"/>
</dbReference>
<keyword evidence="4" id="KW-0813">Transport</keyword>
<dbReference type="GO" id="GO:0022857">
    <property type="term" value="F:transmembrane transporter activity"/>
    <property type="evidence" value="ECO:0007669"/>
    <property type="project" value="UniProtKB-UniRule"/>
</dbReference>
<feature type="transmembrane region" description="Helical" evidence="4">
    <location>
        <begin position="44"/>
        <end position="66"/>
    </location>
</feature>
<dbReference type="STRING" id="1109412.BN1221_03400c"/>
<dbReference type="OrthoDB" id="322544at2"/>
<evidence type="ECO:0000256" key="1">
    <source>
        <dbReference type="ARBA" id="ARBA00022692"/>
    </source>
</evidence>
<dbReference type="InterPro" id="IPR020846">
    <property type="entry name" value="MFS_dom"/>
</dbReference>